<dbReference type="PANTHER" id="PTHR30244">
    <property type="entry name" value="TRANSAMINASE"/>
    <property type="match status" value="1"/>
</dbReference>
<reference evidence="1" key="1">
    <citation type="journal article" date="2014" name="Front. Microbiol.">
        <title>High frequency of phylogenetically diverse reductive dehalogenase-homologous genes in deep subseafloor sedimentary metagenomes.</title>
        <authorList>
            <person name="Kawai M."/>
            <person name="Futagami T."/>
            <person name="Toyoda A."/>
            <person name="Takaki Y."/>
            <person name="Nishi S."/>
            <person name="Hori S."/>
            <person name="Arai W."/>
            <person name="Tsubouchi T."/>
            <person name="Morono Y."/>
            <person name="Uchiyama I."/>
            <person name="Ito T."/>
            <person name="Fujiyama A."/>
            <person name="Inagaki F."/>
            <person name="Takami H."/>
        </authorList>
    </citation>
    <scope>NUCLEOTIDE SEQUENCE</scope>
    <source>
        <strain evidence="1">Expedition CK06-06</strain>
    </source>
</reference>
<dbReference type="InterPro" id="IPR015424">
    <property type="entry name" value="PyrdxlP-dep_Trfase"/>
</dbReference>
<feature type="non-terminal residue" evidence="1">
    <location>
        <position position="1"/>
    </location>
</feature>
<protein>
    <recommendedName>
        <fullName evidence="2">DegT/DnrJ/EryC1/StrS aminotransferase</fullName>
    </recommendedName>
</protein>
<dbReference type="SUPFAM" id="SSF53383">
    <property type="entry name" value="PLP-dependent transferases"/>
    <property type="match status" value="1"/>
</dbReference>
<organism evidence="1">
    <name type="scientific">marine sediment metagenome</name>
    <dbReference type="NCBI Taxonomy" id="412755"/>
    <lineage>
        <taxon>unclassified sequences</taxon>
        <taxon>metagenomes</taxon>
        <taxon>ecological metagenomes</taxon>
    </lineage>
</organism>
<dbReference type="Pfam" id="PF01041">
    <property type="entry name" value="DegT_DnrJ_EryC1"/>
    <property type="match status" value="1"/>
</dbReference>
<dbReference type="AlphaFoldDB" id="X1L6H9"/>
<dbReference type="EMBL" id="BARU01048640">
    <property type="protein sequence ID" value="GAH98029.1"/>
    <property type="molecule type" value="Genomic_DNA"/>
</dbReference>
<feature type="non-terminal residue" evidence="1">
    <location>
        <position position="69"/>
    </location>
</feature>
<dbReference type="InterPro" id="IPR000653">
    <property type="entry name" value="DegT/StrS_aminotransferase"/>
</dbReference>
<dbReference type="PANTHER" id="PTHR30244:SF34">
    <property type="entry name" value="DTDP-4-AMINO-4,6-DIDEOXYGALACTOSE TRANSAMINASE"/>
    <property type="match status" value="1"/>
</dbReference>
<proteinExistence type="predicted"/>
<accession>X1L6H9</accession>
<comment type="caution">
    <text evidence="1">The sequence shown here is derived from an EMBL/GenBank/DDBJ whole genome shotgun (WGS) entry which is preliminary data.</text>
</comment>
<dbReference type="Gene3D" id="3.40.640.10">
    <property type="entry name" value="Type I PLP-dependent aspartate aminotransferase-like (Major domain)"/>
    <property type="match status" value="1"/>
</dbReference>
<dbReference type="GO" id="GO:0000271">
    <property type="term" value="P:polysaccharide biosynthetic process"/>
    <property type="evidence" value="ECO:0007669"/>
    <property type="project" value="TreeGrafter"/>
</dbReference>
<name>X1L6H9_9ZZZZ</name>
<dbReference type="InterPro" id="IPR015421">
    <property type="entry name" value="PyrdxlP-dep_Trfase_major"/>
</dbReference>
<dbReference type="GO" id="GO:0030170">
    <property type="term" value="F:pyridoxal phosphate binding"/>
    <property type="evidence" value="ECO:0007669"/>
    <property type="project" value="TreeGrafter"/>
</dbReference>
<sequence>IEDCCEAHGAEWKGKKVGGFGDLGSYSFFFSHHISSIEGGMVVTNDDIYNDIAKSLRAHGWVRERSDRA</sequence>
<gene>
    <name evidence="1" type="ORF">S03H2_72167</name>
</gene>
<dbReference type="GO" id="GO:0008483">
    <property type="term" value="F:transaminase activity"/>
    <property type="evidence" value="ECO:0007669"/>
    <property type="project" value="TreeGrafter"/>
</dbReference>
<evidence type="ECO:0000313" key="1">
    <source>
        <dbReference type="EMBL" id="GAH98029.1"/>
    </source>
</evidence>
<evidence type="ECO:0008006" key="2">
    <source>
        <dbReference type="Google" id="ProtNLM"/>
    </source>
</evidence>